<feature type="region of interest" description="Disordered" evidence="1">
    <location>
        <begin position="1"/>
        <end position="21"/>
    </location>
</feature>
<accession>A0A4R0G3A8</accession>
<dbReference type="EMBL" id="SJOO01000007">
    <property type="protein sequence ID" value="TCB91100.1"/>
    <property type="molecule type" value="Genomic_DNA"/>
</dbReference>
<dbReference type="InterPro" id="IPR027565">
    <property type="entry name" value="Cupin_WbuC"/>
</dbReference>
<dbReference type="Gene3D" id="2.60.120.10">
    <property type="entry name" value="Jelly Rolls"/>
    <property type="match status" value="1"/>
</dbReference>
<dbReference type="Proteomes" id="UP000291424">
    <property type="component" value="Unassembled WGS sequence"/>
</dbReference>
<protein>
    <submittedName>
        <fullName evidence="3">Cupin fold metalloprotein, WbuC family</fullName>
    </submittedName>
</protein>
<dbReference type="InterPro" id="IPR046058">
    <property type="entry name" value="WbuC_cupin"/>
</dbReference>
<name>A0A4R0G3A8_9ENTR</name>
<sequence>MKQITLQDLQQQSEAAATSPRLRAHRNFHPELCDPVQRLAIAMEPGTYVRPHRHPHTFELLLPLRGRFVVLNFNDEGIVTRRVVLGETCMALEMEAGTWHAVLSLDPGGVIFEVKHGGYQPVAGHDFAGWAPAEGEAGTAQLMAWYKQVQPGDAAYKA</sequence>
<dbReference type="Pfam" id="PF19480">
    <property type="entry name" value="DUF6016"/>
    <property type="match status" value="1"/>
</dbReference>
<dbReference type="NCBIfam" id="TIGR04366">
    <property type="entry name" value="cupin_WbuC"/>
    <property type="match status" value="1"/>
</dbReference>
<evidence type="ECO:0000259" key="2">
    <source>
        <dbReference type="Pfam" id="PF19480"/>
    </source>
</evidence>
<reference evidence="3 4" key="1">
    <citation type="submission" date="2019-02" db="EMBL/GenBank/DDBJ databases">
        <title>The draft genome of Enterobacter spp. strains.</title>
        <authorList>
            <person name="Wang C."/>
            <person name="Feng Y."/>
            <person name="Zong Z."/>
        </authorList>
    </citation>
    <scope>NUCLEOTIDE SEQUENCE [LARGE SCALE GENOMIC DNA]</scope>
    <source>
        <strain evidence="3 4">WCHEW120002</strain>
    </source>
</reference>
<comment type="caution">
    <text evidence="3">The sequence shown here is derived from an EMBL/GenBank/DDBJ whole genome shotgun (WGS) entry which is preliminary data.</text>
</comment>
<dbReference type="RefSeq" id="WP_131634819.1">
    <property type="nucleotide sequence ID" value="NZ_DAIRKK010000039.1"/>
</dbReference>
<evidence type="ECO:0000313" key="4">
    <source>
        <dbReference type="Proteomes" id="UP000291424"/>
    </source>
</evidence>
<feature type="compositionally biased region" description="Polar residues" evidence="1">
    <location>
        <begin position="1"/>
        <end position="16"/>
    </location>
</feature>
<dbReference type="InterPro" id="IPR011051">
    <property type="entry name" value="RmlC_Cupin_sf"/>
</dbReference>
<gene>
    <name evidence="3" type="ORF">E0L20_16105</name>
</gene>
<dbReference type="CDD" id="cd07005">
    <property type="entry name" value="cupin_WbuC-like"/>
    <property type="match status" value="1"/>
</dbReference>
<organism evidence="3 4">
    <name type="scientific">Enterobacter wuhouensis</name>
    <dbReference type="NCBI Taxonomy" id="2529381"/>
    <lineage>
        <taxon>Bacteria</taxon>
        <taxon>Pseudomonadati</taxon>
        <taxon>Pseudomonadota</taxon>
        <taxon>Gammaproteobacteria</taxon>
        <taxon>Enterobacterales</taxon>
        <taxon>Enterobacteriaceae</taxon>
        <taxon>Enterobacter</taxon>
    </lineage>
</organism>
<dbReference type="InterPro" id="IPR014710">
    <property type="entry name" value="RmlC-like_jellyroll"/>
</dbReference>
<evidence type="ECO:0000313" key="3">
    <source>
        <dbReference type="EMBL" id="TCB91100.1"/>
    </source>
</evidence>
<evidence type="ECO:0000256" key="1">
    <source>
        <dbReference type="SAM" id="MobiDB-lite"/>
    </source>
</evidence>
<feature type="domain" description="Cupin fold metalloprotein WbuC cupin" evidence="2">
    <location>
        <begin position="5"/>
        <end position="85"/>
    </location>
</feature>
<dbReference type="OrthoDB" id="981227at2"/>
<dbReference type="SUPFAM" id="SSF51182">
    <property type="entry name" value="RmlC-like cupins"/>
    <property type="match status" value="1"/>
</dbReference>
<dbReference type="AlphaFoldDB" id="A0A4R0G3A8"/>
<proteinExistence type="predicted"/>